<evidence type="ECO:0000256" key="6">
    <source>
        <dbReference type="SAM" id="Phobius"/>
    </source>
</evidence>
<organism evidence="10">
    <name type="scientific">Enterobius vermicularis</name>
    <name type="common">Human pinworm</name>
    <dbReference type="NCBI Taxonomy" id="51028"/>
    <lineage>
        <taxon>Eukaryota</taxon>
        <taxon>Metazoa</taxon>
        <taxon>Ecdysozoa</taxon>
        <taxon>Nematoda</taxon>
        <taxon>Chromadorea</taxon>
        <taxon>Rhabditida</taxon>
        <taxon>Spirurina</taxon>
        <taxon>Oxyuridomorpha</taxon>
        <taxon>Oxyuroidea</taxon>
        <taxon>Oxyuridae</taxon>
        <taxon>Enterobius</taxon>
    </lineage>
</organism>
<evidence type="ECO:0000256" key="1">
    <source>
        <dbReference type="ARBA" id="ARBA00004141"/>
    </source>
</evidence>
<dbReference type="Proteomes" id="UP000274131">
    <property type="component" value="Unassembled WGS sequence"/>
</dbReference>
<evidence type="ECO:0000256" key="7">
    <source>
        <dbReference type="SAM" id="SignalP"/>
    </source>
</evidence>
<evidence type="ECO:0000256" key="5">
    <source>
        <dbReference type="ARBA" id="ARBA00038485"/>
    </source>
</evidence>
<dbReference type="GO" id="GO:0006882">
    <property type="term" value="P:intracellular zinc ion homeostasis"/>
    <property type="evidence" value="ECO:0007669"/>
    <property type="project" value="TreeGrafter"/>
</dbReference>
<proteinExistence type="inferred from homology"/>
<feature type="transmembrane region" description="Helical" evidence="6">
    <location>
        <begin position="113"/>
        <end position="138"/>
    </location>
</feature>
<evidence type="ECO:0000313" key="9">
    <source>
        <dbReference type="Proteomes" id="UP000274131"/>
    </source>
</evidence>
<dbReference type="GO" id="GO:0016020">
    <property type="term" value="C:membrane"/>
    <property type="evidence" value="ECO:0007669"/>
    <property type="project" value="UniProtKB-SubCell"/>
</dbReference>
<accession>A0A158Q974</accession>
<dbReference type="WBParaSite" id="EVEC_0000123401-mRNA-1">
    <property type="protein sequence ID" value="EVEC_0000123401-mRNA-1"/>
    <property type="gene ID" value="EVEC_0000123401"/>
</dbReference>
<evidence type="ECO:0000256" key="3">
    <source>
        <dbReference type="ARBA" id="ARBA00022989"/>
    </source>
</evidence>
<feature type="transmembrane region" description="Helical" evidence="6">
    <location>
        <begin position="188"/>
        <end position="208"/>
    </location>
</feature>
<evidence type="ECO:0000313" key="10">
    <source>
        <dbReference type="WBParaSite" id="EVEC_0000123401-mRNA-1"/>
    </source>
</evidence>
<reference evidence="8 9" key="2">
    <citation type="submission" date="2018-10" db="EMBL/GenBank/DDBJ databases">
        <authorList>
            <consortium name="Pathogen Informatics"/>
        </authorList>
    </citation>
    <scope>NUCLEOTIDE SEQUENCE [LARGE SCALE GENOMIC DNA]</scope>
</reference>
<feature type="signal peptide" evidence="7">
    <location>
        <begin position="1"/>
        <end position="22"/>
    </location>
</feature>
<dbReference type="PANTHER" id="PTHR16950">
    <property type="entry name" value="ZINC TRANSPORTER SLC39A7 HISTIDINE-RICH MEMBRANE PROTEIN KE4"/>
    <property type="match status" value="1"/>
</dbReference>
<keyword evidence="9" id="KW-1185">Reference proteome</keyword>
<sequence>MLRPDVLNVFLLAAISWKLARAQDVAFFRDVDQPPAQPFFGGNDVVGRITLKNGKTVKENIVPVSDIVPDTLVDPNGNLVADARIKILNRTKQRIRDENLLREELRYESRSSISLLTCILTLFGCSCIVACGVLPALLIKLNNDVFNHSAAGRKQLNCLLSFATGSLLGDVFLHLLPEVWSQTEEHTMNVGLWILAGILSCFVIEKCCSTTSESQKRVCAMMNICANLLDNFTHGLAVGASFLTCSKLGFLTTFAIVIHELPHEISDFAILLRGHFTVWSAVQAQVGNLLTAIGGVAGAYAALHTHAVLATSFATNRILAFTAGSFINIGLCQILPDLLQETDSRFVHFFFFL</sequence>
<evidence type="ECO:0000256" key="4">
    <source>
        <dbReference type="ARBA" id="ARBA00023136"/>
    </source>
</evidence>
<comment type="subcellular location">
    <subcellularLocation>
        <location evidence="1">Membrane</location>
        <topology evidence="1">Multi-pass membrane protein</topology>
    </subcellularLocation>
</comment>
<keyword evidence="7" id="KW-0732">Signal</keyword>
<keyword evidence="4 6" id="KW-0472">Membrane</keyword>
<name>A0A158Q974_ENTVE</name>
<dbReference type="Pfam" id="PF02535">
    <property type="entry name" value="Zip"/>
    <property type="match status" value="1"/>
</dbReference>
<dbReference type="AlphaFoldDB" id="A0A158Q974"/>
<dbReference type="InterPro" id="IPR003689">
    <property type="entry name" value="ZIP"/>
</dbReference>
<gene>
    <name evidence="8" type="ORF">EVEC_LOCUS942</name>
</gene>
<protein>
    <submittedName>
        <fullName evidence="10">Zinc transporter ZIP13</fullName>
    </submittedName>
</protein>
<dbReference type="OrthoDB" id="200954at2759"/>
<evidence type="ECO:0000256" key="2">
    <source>
        <dbReference type="ARBA" id="ARBA00022692"/>
    </source>
</evidence>
<dbReference type="PANTHER" id="PTHR16950:SF16">
    <property type="entry name" value="ZINC TRANSPORTER ZIP13"/>
    <property type="match status" value="1"/>
</dbReference>
<keyword evidence="2 6" id="KW-0812">Transmembrane</keyword>
<dbReference type="EMBL" id="UXUI01007151">
    <property type="protein sequence ID" value="VDD85799.1"/>
    <property type="molecule type" value="Genomic_DNA"/>
</dbReference>
<reference evidence="10" key="1">
    <citation type="submission" date="2016-04" db="UniProtKB">
        <authorList>
            <consortium name="WormBaseParasite"/>
        </authorList>
    </citation>
    <scope>IDENTIFICATION</scope>
</reference>
<evidence type="ECO:0000313" key="8">
    <source>
        <dbReference type="EMBL" id="VDD85799.1"/>
    </source>
</evidence>
<dbReference type="GO" id="GO:0005385">
    <property type="term" value="F:zinc ion transmembrane transporter activity"/>
    <property type="evidence" value="ECO:0007669"/>
    <property type="project" value="TreeGrafter"/>
</dbReference>
<feature type="chain" id="PRO_5043135291" evidence="7">
    <location>
        <begin position="23"/>
        <end position="353"/>
    </location>
</feature>
<dbReference type="STRING" id="51028.A0A158Q974"/>
<keyword evidence="3 6" id="KW-1133">Transmembrane helix</keyword>
<comment type="similarity">
    <text evidence="5">Belongs to the ZIP transporter (TC 2.A.5) family. KE4/Catsup subfamily.</text>
</comment>
<feature type="transmembrane region" description="Helical" evidence="6">
    <location>
        <begin position="158"/>
        <end position="176"/>
    </location>
</feature>